<name>A0A2P5EIJ7_TREOI</name>
<dbReference type="InParanoid" id="A0A2P5EIJ7"/>
<sequence>MDRTPGPISLFHDTHWTVEKGWADGAKSPHEHMLDLQLESELSETQICEQLQRQDELIRNQQQGLQNQRALVEQVMQRFESFMQNQRFEVDGVETNTGAAARKENIANDFM</sequence>
<evidence type="ECO:0000313" key="2">
    <source>
        <dbReference type="Proteomes" id="UP000237000"/>
    </source>
</evidence>
<evidence type="ECO:0000313" key="1">
    <source>
        <dbReference type="EMBL" id="PON85334.1"/>
    </source>
</evidence>
<reference evidence="2" key="1">
    <citation type="submission" date="2016-06" db="EMBL/GenBank/DDBJ databases">
        <title>Parallel loss of symbiosis genes in relatives of nitrogen-fixing non-legume Parasponia.</title>
        <authorList>
            <person name="Van Velzen R."/>
            <person name="Holmer R."/>
            <person name="Bu F."/>
            <person name="Rutten L."/>
            <person name="Van Zeijl A."/>
            <person name="Liu W."/>
            <person name="Santuari L."/>
            <person name="Cao Q."/>
            <person name="Sharma T."/>
            <person name="Shen D."/>
            <person name="Roswanjaya Y."/>
            <person name="Wardhani T."/>
            <person name="Kalhor M.S."/>
            <person name="Jansen J."/>
            <person name="Van den Hoogen J."/>
            <person name="Gungor B."/>
            <person name="Hartog M."/>
            <person name="Hontelez J."/>
            <person name="Verver J."/>
            <person name="Yang W.-C."/>
            <person name="Schijlen E."/>
            <person name="Repin R."/>
            <person name="Schilthuizen M."/>
            <person name="Schranz E."/>
            <person name="Heidstra R."/>
            <person name="Miyata K."/>
            <person name="Fedorova E."/>
            <person name="Kohlen W."/>
            <person name="Bisseling T."/>
            <person name="Smit S."/>
            <person name="Geurts R."/>
        </authorList>
    </citation>
    <scope>NUCLEOTIDE SEQUENCE [LARGE SCALE GENOMIC DNA]</scope>
    <source>
        <strain evidence="2">cv. RG33-2</strain>
    </source>
</reference>
<dbReference type="AlphaFoldDB" id="A0A2P5EIJ7"/>
<accession>A0A2P5EIJ7</accession>
<dbReference type="Proteomes" id="UP000237000">
    <property type="component" value="Unassembled WGS sequence"/>
</dbReference>
<comment type="caution">
    <text evidence="1">The sequence shown here is derived from an EMBL/GenBank/DDBJ whole genome shotgun (WGS) entry which is preliminary data.</text>
</comment>
<gene>
    <name evidence="1" type="ORF">TorRG33x02_188610</name>
</gene>
<dbReference type="EMBL" id="JXTC01000149">
    <property type="protein sequence ID" value="PON85334.1"/>
    <property type="molecule type" value="Genomic_DNA"/>
</dbReference>
<proteinExistence type="predicted"/>
<organism evidence="1 2">
    <name type="scientific">Trema orientale</name>
    <name type="common">Charcoal tree</name>
    <name type="synonym">Celtis orientalis</name>
    <dbReference type="NCBI Taxonomy" id="63057"/>
    <lineage>
        <taxon>Eukaryota</taxon>
        <taxon>Viridiplantae</taxon>
        <taxon>Streptophyta</taxon>
        <taxon>Embryophyta</taxon>
        <taxon>Tracheophyta</taxon>
        <taxon>Spermatophyta</taxon>
        <taxon>Magnoliopsida</taxon>
        <taxon>eudicotyledons</taxon>
        <taxon>Gunneridae</taxon>
        <taxon>Pentapetalae</taxon>
        <taxon>rosids</taxon>
        <taxon>fabids</taxon>
        <taxon>Rosales</taxon>
        <taxon>Cannabaceae</taxon>
        <taxon>Trema</taxon>
    </lineage>
</organism>
<keyword evidence="2" id="KW-1185">Reference proteome</keyword>
<protein>
    <submittedName>
        <fullName evidence="1">Uncharacterized protein</fullName>
    </submittedName>
</protein>
<dbReference type="OrthoDB" id="10296253at2759"/>